<dbReference type="EMBL" id="CP037939">
    <property type="protein sequence ID" value="QBR47067.1"/>
    <property type="molecule type" value="Genomic_DNA"/>
</dbReference>
<keyword evidence="1" id="KW-1133">Transmembrane helix</keyword>
<dbReference type="InterPro" id="IPR025037">
    <property type="entry name" value="DUF3923"/>
</dbReference>
<evidence type="ECO:0000313" key="3">
    <source>
        <dbReference type="Proteomes" id="UP000295756"/>
    </source>
</evidence>
<sequence length="71" mass="8393">MRHNTWLSFNISSVMLFLIISIFLWLRHIDGTGAVMNTKLRLLNIGVLFIFFAIVWLSELIVFFIIRHSKQ</sequence>
<reference evidence="2 3" key="1">
    <citation type="submission" date="2019-03" db="EMBL/GenBank/DDBJ databases">
        <title>Complete Genome Sequence of Leuconostoc kimchii strain NKJ218 Isolated from Homemade Kimchi.</title>
        <authorList>
            <person name="Jung J.Y."/>
            <person name="Jin H.M."/>
            <person name="Jung J.-W."/>
            <person name="Lee S.-Y."/>
            <person name="Ryu B.-G."/>
            <person name="Han S.-S."/>
            <person name="Kang H.K."/>
            <person name="Choi H.W."/>
            <person name="Chung E.J."/>
            <person name="Choi K.-M."/>
        </authorList>
    </citation>
    <scope>NUCLEOTIDE SEQUENCE [LARGE SCALE GENOMIC DNA]</scope>
    <source>
        <strain evidence="2 3">NKJ218</strain>
    </source>
</reference>
<dbReference type="RefSeq" id="WP_013103202.1">
    <property type="nucleotide sequence ID" value="NZ_CP037939.1"/>
</dbReference>
<proteinExistence type="predicted"/>
<gene>
    <name evidence="2" type="ORF">EW139_02610</name>
</gene>
<name>A0ABX5SI92_9LACO</name>
<accession>A0ABX5SI92</accession>
<feature type="transmembrane region" description="Helical" evidence="1">
    <location>
        <begin position="46"/>
        <end position="66"/>
    </location>
</feature>
<evidence type="ECO:0000313" key="2">
    <source>
        <dbReference type="EMBL" id="QBR47067.1"/>
    </source>
</evidence>
<dbReference type="Pfam" id="PF13061">
    <property type="entry name" value="DUF3923"/>
    <property type="match status" value="1"/>
</dbReference>
<protein>
    <submittedName>
        <fullName evidence="2">DUF3923 family protein</fullName>
    </submittedName>
</protein>
<keyword evidence="3" id="KW-1185">Reference proteome</keyword>
<keyword evidence="1" id="KW-0812">Transmembrane</keyword>
<keyword evidence="1" id="KW-0472">Membrane</keyword>
<evidence type="ECO:0000256" key="1">
    <source>
        <dbReference type="SAM" id="Phobius"/>
    </source>
</evidence>
<organism evidence="2 3">
    <name type="scientific">Leuconostoc kimchii</name>
    <dbReference type="NCBI Taxonomy" id="136609"/>
    <lineage>
        <taxon>Bacteria</taxon>
        <taxon>Bacillati</taxon>
        <taxon>Bacillota</taxon>
        <taxon>Bacilli</taxon>
        <taxon>Lactobacillales</taxon>
        <taxon>Lactobacillaceae</taxon>
        <taxon>Leuconostoc</taxon>
    </lineage>
</organism>
<dbReference type="Proteomes" id="UP000295756">
    <property type="component" value="Chromosome"/>
</dbReference>
<feature type="transmembrane region" description="Helical" evidence="1">
    <location>
        <begin position="7"/>
        <end position="26"/>
    </location>
</feature>